<accession>A0ACB6QPU0</accession>
<name>A0ACB6QPU0_9PLEO</name>
<evidence type="ECO:0000313" key="1">
    <source>
        <dbReference type="EMBL" id="KAF2469018.1"/>
    </source>
</evidence>
<organism evidence="1 2">
    <name type="scientific">Lindgomyces ingoldianus</name>
    <dbReference type="NCBI Taxonomy" id="673940"/>
    <lineage>
        <taxon>Eukaryota</taxon>
        <taxon>Fungi</taxon>
        <taxon>Dikarya</taxon>
        <taxon>Ascomycota</taxon>
        <taxon>Pezizomycotina</taxon>
        <taxon>Dothideomycetes</taxon>
        <taxon>Pleosporomycetidae</taxon>
        <taxon>Pleosporales</taxon>
        <taxon>Lindgomycetaceae</taxon>
        <taxon>Lindgomyces</taxon>
    </lineage>
</organism>
<dbReference type="Proteomes" id="UP000799755">
    <property type="component" value="Unassembled WGS sequence"/>
</dbReference>
<gene>
    <name evidence="1" type="ORF">BDR25DRAFT_356783</name>
</gene>
<evidence type="ECO:0000313" key="2">
    <source>
        <dbReference type="Proteomes" id="UP000799755"/>
    </source>
</evidence>
<proteinExistence type="predicted"/>
<comment type="caution">
    <text evidence="1">The sequence shown here is derived from an EMBL/GenBank/DDBJ whole genome shotgun (WGS) entry which is preliminary data.</text>
</comment>
<keyword evidence="2" id="KW-1185">Reference proteome</keyword>
<sequence length="338" mass="37553">MLCPDTISIYNLEIETVMLGRFTSPPGSAWPRLSHRDSFPILNDSRTGSRAITLYHKLSSLRNAVEKLLKKRVPRKPVFRYLETLKIEPLSWSQVVDVGLDFEWALDLMCDHLSGLEYRPSLRPRDPQMPAEKTTNNLNLLSGHVLAPSPVSSRQTGTTIGPTWVKPRRLARMAMDLRDVSLSILRLGSHGFSGGALPPEILDCTFSCLDPEKLFPLICGTKHSKEDIVGVETSHSIHMGLTVSRALSPMEATAVRDRRSIGTRNAEAQLICRLHNKKCIVINGNETSSIPPSTGIISTPAYALYDYSSLHMSDSANRKRNETASMLWLRSLSLPLGV</sequence>
<reference evidence="1" key="1">
    <citation type="journal article" date="2020" name="Stud. Mycol.">
        <title>101 Dothideomycetes genomes: a test case for predicting lifestyles and emergence of pathogens.</title>
        <authorList>
            <person name="Haridas S."/>
            <person name="Albert R."/>
            <person name="Binder M."/>
            <person name="Bloem J."/>
            <person name="Labutti K."/>
            <person name="Salamov A."/>
            <person name="Andreopoulos B."/>
            <person name="Baker S."/>
            <person name="Barry K."/>
            <person name="Bills G."/>
            <person name="Bluhm B."/>
            <person name="Cannon C."/>
            <person name="Castanera R."/>
            <person name="Culley D."/>
            <person name="Daum C."/>
            <person name="Ezra D."/>
            <person name="Gonzalez J."/>
            <person name="Henrissat B."/>
            <person name="Kuo A."/>
            <person name="Liang C."/>
            <person name="Lipzen A."/>
            <person name="Lutzoni F."/>
            <person name="Magnuson J."/>
            <person name="Mondo S."/>
            <person name="Nolan M."/>
            <person name="Ohm R."/>
            <person name="Pangilinan J."/>
            <person name="Park H.-J."/>
            <person name="Ramirez L."/>
            <person name="Alfaro M."/>
            <person name="Sun H."/>
            <person name="Tritt A."/>
            <person name="Yoshinaga Y."/>
            <person name="Zwiers L.-H."/>
            <person name="Turgeon B."/>
            <person name="Goodwin S."/>
            <person name="Spatafora J."/>
            <person name="Crous P."/>
            <person name="Grigoriev I."/>
        </authorList>
    </citation>
    <scope>NUCLEOTIDE SEQUENCE</scope>
    <source>
        <strain evidence="1">ATCC 200398</strain>
    </source>
</reference>
<dbReference type="EMBL" id="MU003513">
    <property type="protein sequence ID" value="KAF2469018.1"/>
    <property type="molecule type" value="Genomic_DNA"/>
</dbReference>
<protein>
    <submittedName>
        <fullName evidence="1">Uncharacterized protein</fullName>
    </submittedName>
</protein>